<accession>A0ABS7RJU9</accession>
<dbReference type="InterPro" id="IPR006015">
    <property type="entry name" value="Universal_stress_UspA"/>
</dbReference>
<gene>
    <name evidence="3" type="ORF">K1X13_04655</name>
</gene>
<dbReference type="PANTHER" id="PTHR46553">
    <property type="entry name" value="ADENINE NUCLEOTIDE ALPHA HYDROLASES-LIKE SUPERFAMILY PROTEIN"/>
    <property type="match status" value="1"/>
</dbReference>
<keyword evidence="4" id="KW-1185">Reference proteome</keyword>
<dbReference type="PANTHER" id="PTHR46553:SF3">
    <property type="entry name" value="ADENINE NUCLEOTIDE ALPHA HYDROLASES-LIKE SUPERFAMILY PROTEIN"/>
    <property type="match status" value="1"/>
</dbReference>
<dbReference type="CDD" id="cd00293">
    <property type="entry name" value="USP-like"/>
    <property type="match status" value="1"/>
</dbReference>
<feature type="domain" description="UspA" evidence="2">
    <location>
        <begin position="8"/>
        <end position="136"/>
    </location>
</feature>
<dbReference type="InterPro" id="IPR014729">
    <property type="entry name" value="Rossmann-like_a/b/a_fold"/>
</dbReference>
<protein>
    <submittedName>
        <fullName evidence="3">Universal stress protein</fullName>
    </submittedName>
</protein>
<dbReference type="SUPFAM" id="SSF52402">
    <property type="entry name" value="Adenine nucleotide alpha hydrolases-like"/>
    <property type="match status" value="2"/>
</dbReference>
<dbReference type="EMBL" id="JAIEZQ010000001">
    <property type="protein sequence ID" value="MBY9074110.1"/>
    <property type="molecule type" value="Genomic_DNA"/>
</dbReference>
<evidence type="ECO:0000259" key="2">
    <source>
        <dbReference type="Pfam" id="PF00582"/>
    </source>
</evidence>
<organism evidence="3 4">
    <name type="scientific">Nocardioides jiangsuensis</name>
    <dbReference type="NCBI Taxonomy" id="2866161"/>
    <lineage>
        <taxon>Bacteria</taxon>
        <taxon>Bacillati</taxon>
        <taxon>Actinomycetota</taxon>
        <taxon>Actinomycetes</taxon>
        <taxon>Propionibacteriales</taxon>
        <taxon>Nocardioidaceae</taxon>
        <taxon>Nocardioides</taxon>
    </lineage>
</organism>
<sequence length="282" mass="29731">MRTPEGAVLVGYDGSGDSELALSWGDRLAADRGRPLHVMISEVDPTQILEITGDWHVEKMARLRRDAEDRLKGARSTQTSVEVVEKPPSEALITSSQHASLVVVGARGHSLVSGVVLGSVSQHVARHAFCPVVVTRPPRDPDSTRVVVGVDGSGGSKRALDFAFDHASRSGGPLTVIHGWRNLSRGTGVSAGYPLDSDADEVNMAERIVSESLAGFAERYPDVHVTEEAIPVAPHRVLADASQSASLLVVGSRGLGAFAGLLLGSVSQALLHHAECPVAVVR</sequence>
<dbReference type="PRINTS" id="PR01438">
    <property type="entry name" value="UNVRSLSTRESS"/>
</dbReference>
<dbReference type="Proteomes" id="UP000754710">
    <property type="component" value="Unassembled WGS sequence"/>
</dbReference>
<dbReference type="Gene3D" id="3.40.50.620">
    <property type="entry name" value="HUPs"/>
    <property type="match status" value="2"/>
</dbReference>
<dbReference type="RefSeq" id="WP_221023824.1">
    <property type="nucleotide sequence ID" value="NZ_JAIEZQ010000001.1"/>
</dbReference>
<evidence type="ECO:0000256" key="1">
    <source>
        <dbReference type="ARBA" id="ARBA00008791"/>
    </source>
</evidence>
<evidence type="ECO:0000313" key="3">
    <source>
        <dbReference type="EMBL" id="MBY9074110.1"/>
    </source>
</evidence>
<evidence type="ECO:0000313" key="4">
    <source>
        <dbReference type="Proteomes" id="UP000754710"/>
    </source>
</evidence>
<reference evidence="3 4" key="1">
    <citation type="submission" date="2021-08" db="EMBL/GenBank/DDBJ databases">
        <title>Nocardioides bacterium WL0053 sp. nov., isolated from the sediment.</title>
        <authorList>
            <person name="Wang L."/>
            <person name="Zhang D."/>
            <person name="Zhang A."/>
        </authorList>
    </citation>
    <scope>NUCLEOTIDE SEQUENCE [LARGE SCALE GENOMIC DNA]</scope>
    <source>
        <strain evidence="3 4">WL0053</strain>
    </source>
</reference>
<dbReference type="InterPro" id="IPR006016">
    <property type="entry name" value="UspA"/>
</dbReference>
<dbReference type="Pfam" id="PF00582">
    <property type="entry name" value="Usp"/>
    <property type="match status" value="2"/>
</dbReference>
<proteinExistence type="inferred from homology"/>
<comment type="similarity">
    <text evidence="1">Belongs to the universal stress protein A family.</text>
</comment>
<comment type="caution">
    <text evidence="3">The sequence shown here is derived from an EMBL/GenBank/DDBJ whole genome shotgun (WGS) entry which is preliminary data.</text>
</comment>
<name>A0ABS7RJU9_9ACTN</name>
<feature type="domain" description="UspA" evidence="2">
    <location>
        <begin position="145"/>
        <end position="282"/>
    </location>
</feature>